<accession>A0A7T7WL12</accession>
<dbReference type="PANTHER" id="PTHR10545:SF42">
    <property type="entry name" value="ACETYLTRANSFERASE"/>
    <property type="match status" value="1"/>
</dbReference>
<reference evidence="4 5" key="1">
    <citation type="submission" date="2020-08" db="EMBL/GenBank/DDBJ databases">
        <title>Emergence of ISAba1-mediated novel tet(X) in Acinetobacter variabilis from a chicken farm.</title>
        <authorList>
            <person name="Peng K."/>
            <person name="Li R."/>
        </authorList>
    </citation>
    <scope>NUCLEOTIDE SEQUENCE [LARGE SCALE GENOMIC DNA]</scope>
    <source>
        <strain evidence="4 5">XM9F202-2</strain>
    </source>
</reference>
<evidence type="ECO:0000259" key="3">
    <source>
        <dbReference type="PROSITE" id="PS51186"/>
    </source>
</evidence>
<dbReference type="Pfam" id="PF00583">
    <property type="entry name" value="Acetyltransf_1"/>
    <property type="match status" value="1"/>
</dbReference>
<dbReference type="GO" id="GO:0008080">
    <property type="term" value="F:N-acetyltransferase activity"/>
    <property type="evidence" value="ECO:0007669"/>
    <property type="project" value="TreeGrafter"/>
</dbReference>
<sequence length="151" mass="17706">MEISSQIQIKSLEQISQPEWLFLWKGYQTFYEAQISEEISENTWAKLTSPGQDNMYGFAALIDGKVVGLVHVVEHDSSWTMRPYAYLQDLFVHPDYRGQGIARVLIQHVYDVAKQRNCDRVYWLTHESNHKARLLYDKVAKKTGFVQYRMS</sequence>
<proteinExistence type="predicted"/>
<dbReference type="RefSeq" id="WP_200230518.1">
    <property type="nucleotide sequence ID" value="NZ_CP060811.1"/>
</dbReference>
<evidence type="ECO:0000313" key="4">
    <source>
        <dbReference type="EMBL" id="QQN89228.1"/>
    </source>
</evidence>
<keyword evidence="1 4" id="KW-0808">Transferase</keyword>
<dbReference type="InterPro" id="IPR051016">
    <property type="entry name" value="Diverse_Substrate_AcTransf"/>
</dbReference>
<gene>
    <name evidence="4" type="ORF">IAQ69_06120</name>
</gene>
<dbReference type="Proteomes" id="UP000596079">
    <property type="component" value="Chromosome"/>
</dbReference>
<evidence type="ECO:0000256" key="2">
    <source>
        <dbReference type="ARBA" id="ARBA00023315"/>
    </source>
</evidence>
<feature type="domain" description="N-acetyltransferase" evidence="3">
    <location>
        <begin position="7"/>
        <end position="151"/>
    </location>
</feature>
<dbReference type="PROSITE" id="PS51186">
    <property type="entry name" value="GNAT"/>
    <property type="match status" value="1"/>
</dbReference>
<dbReference type="InterPro" id="IPR016181">
    <property type="entry name" value="Acyl_CoA_acyltransferase"/>
</dbReference>
<evidence type="ECO:0000256" key="1">
    <source>
        <dbReference type="ARBA" id="ARBA00022679"/>
    </source>
</evidence>
<dbReference type="CDD" id="cd04301">
    <property type="entry name" value="NAT_SF"/>
    <property type="match status" value="1"/>
</dbReference>
<dbReference type="AlphaFoldDB" id="A0A7T7WL12"/>
<dbReference type="InterPro" id="IPR000182">
    <property type="entry name" value="GNAT_dom"/>
</dbReference>
<name>A0A7T7WL12_9GAMM</name>
<dbReference type="Gene3D" id="3.40.630.30">
    <property type="match status" value="1"/>
</dbReference>
<dbReference type="EMBL" id="CP060811">
    <property type="protein sequence ID" value="QQN89228.1"/>
    <property type="molecule type" value="Genomic_DNA"/>
</dbReference>
<keyword evidence="2" id="KW-0012">Acyltransferase</keyword>
<dbReference type="SUPFAM" id="SSF55729">
    <property type="entry name" value="Acyl-CoA N-acyltransferases (Nat)"/>
    <property type="match status" value="1"/>
</dbReference>
<dbReference type="PANTHER" id="PTHR10545">
    <property type="entry name" value="DIAMINE N-ACETYLTRANSFERASE"/>
    <property type="match status" value="1"/>
</dbReference>
<protein>
    <submittedName>
        <fullName evidence="4">GNAT family N-acetyltransferase</fullName>
    </submittedName>
</protein>
<organism evidence="4 5">
    <name type="scientific">Acinetobacter variabilis</name>
    <dbReference type="NCBI Taxonomy" id="70346"/>
    <lineage>
        <taxon>Bacteria</taxon>
        <taxon>Pseudomonadati</taxon>
        <taxon>Pseudomonadota</taxon>
        <taxon>Gammaproteobacteria</taxon>
        <taxon>Moraxellales</taxon>
        <taxon>Moraxellaceae</taxon>
        <taxon>Acinetobacter</taxon>
    </lineage>
</organism>
<evidence type="ECO:0000313" key="5">
    <source>
        <dbReference type="Proteomes" id="UP000596079"/>
    </source>
</evidence>